<dbReference type="OrthoDB" id="30785at2157"/>
<keyword evidence="1 2" id="KW-0694">RNA-binding</keyword>
<keyword evidence="5" id="KW-1185">Reference proteome</keyword>
<evidence type="ECO:0000259" key="3">
    <source>
        <dbReference type="PROSITE" id="PS51295"/>
    </source>
</evidence>
<reference evidence="5" key="1">
    <citation type="submission" date="2017-06" db="EMBL/GenBank/DDBJ databases">
        <authorList>
            <person name="Cremers G."/>
        </authorList>
    </citation>
    <scope>NUCLEOTIDE SEQUENCE [LARGE SCALE GENOMIC DNA]</scope>
</reference>
<organism evidence="4 5">
    <name type="scientific">Candidatus Methanoperedens nitratireducens</name>
    <dbReference type="NCBI Taxonomy" id="1392998"/>
    <lineage>
        <taxon>Archaea</taxon>
        <taxon>Methanobacteriati</taxon>
        <taxon>Methanobacteriota</taxon>
        <taxon>Stenosarchaea group</taxon>
        <taxon>Methanomicrobia</taxon>
        <taxon>Methanosarcinales</taxon>
        <taxon>ANME-2 cluster</taxon>
        <taxon>Candidatus Methanoperedentaceae</taxon>
        <taxon>Candidatus Methanoperedens</taxon>
    </lineage>
</organism>
<protein>
    <recommendedName>
        <fullName evidence="3">CRM domain-containing protein</fullName>
    </recommendedName>
</protein>
<accession>A0A284VR54</accession>
<evidence type="ECO:0000256" key="2">
    <source>
        <dbReference type="PROSITE-ProRule" id="PRU00626"/>
    </source>
</evidence>
<sequence length="82" mass="9163">MIKRYGTDSALEPTLHIGKAGIEGVVEELKIQLKSRKLVKVRFLRTSFIEGDKKELMQKLADLSGSELVQTRGNTAVYSRKG</sequence>
<evidence type="ECO:0000313" key="5">
    <source>
        <dbReference type="Proteomes" id="UP000218615"/>
    </source>
</evidence>
<dbReference type="PROSITE" id="PS51295">
    <property type="entry name" value="CRM"/>
    <property type="match status" value="1"/>
</dbReference>
<proteinExistence type="predicted"/>
<dbReference type="InterPro" id="IPR051925">
    <property type="entry name" value="RNA-binding_domain"/>
</dbReference>
<dbReference type="Proteomes" id="UP000218615">
    <property type="component" value="Unassembled WGS sequence"/>
</dbReference>
<dbReference type="Pfam" id="PF01985">
    <property type="entry name" value="CRS1_YhbY"/>
    <property type="match status" value="1"/>
</dbReference>
<dbReference type="PANTHER" id="PTHR40065">
    <property type="entry name" value="RNA-BINDING PROTEIN YHBY"/>
    <property type="match status" value="1"/>
</dbReference>
<dbReference type="EMBL" id="FZMP01000193">
    <property type="protein sequence ID" value="SNQ61688.1"/>
    <property type="molecule type" value="Genomic_DNA"/>
</dbReference>
<evidence type="ECO:0000313" key="4">
    <source>
        <dbReference type="EMBL" id="SNQ61688.1"/>
    </source>
</evidence>
<gene>
    <name evidence="4" type="ORF">MNV_470019</name>
</gene>
<name>A0A284VR54_9EURY</name>
<dbReference type="AlphaFoldDB" id="A0A284VR54"/>
<feature type="domain" description="CRM" evidence="3">
    <location>
        <begin position="1"/>
        <end position="82"/>
    </location>
</feature>
<dbReference type="GO" id="GO:0003723">
    <property type="term" value="F:RNA binding"/>
    <property type="evidence" value="ECO:0007669"/>
    <property type="project" value="UniProtKB-UniRule"/>
</dbReference>
<dbReference type="Gene3D" id="3.30.110.60">
    <property type="entry name" value="YhbY-like"/>
    <property type="match status" value="1"/>
</dbReference>
<dbReference type="RefSeq" id="WP_096206345.1">
    <property type="nucleotide sequence ID" value="NZ_FZMP01000193.1"/>
</dbReference>
<dbReference type="InterPro" id="IPR035920">
    <property type="entry name" value="YhbY-like_sf"/>
</dbReference>
<dbReference type="InterPro" id="IPR001890">
    <property type="entry name" value="RNA-binding_CRM"/>
</dbReference>
<evidence type="ECO:0000256" key="1">
    <source>
        <dbReference type="ARBA" id="ARBA00022884"/>
    </source>
</evidence>
<dbReference type="SMART" id="SM01103">
    <property type="entry name" value="CRS1_YhbY"/>
    <property type="match status" value="1"/>
</dbReference>
<dbReference type="SUPFAM" id="SSF75471">
    <property type="entry name" value="YhbY-like"/>
    <property type="match status" value="1"/>
</dbReference>
<dbReference type="PANTHER" id="PTHR40065:SF3">
    <property type="entry name" value="RNA-BINDING PROTEIN YHBY"/>
    <property type="match status" value="1"/>
</dbReference>